<feature type="domain" description="Peptidase S24/S26A/S26B/S26C" evidence="1">
    <location>
        <begin position="35"/>
        <end position="152"/>
    </location>
</feature>
<proteinExistence type="predicted"/>
<accession>A0A0N9RTK0</accession>
<reference evidence="2 3" key="1">
    <citation type="journal article" date="2016" name="Genome Announc.">
        <title>Paenibacillus larvae Phage Tripp Genome Has 378-Base-Pair Terminal Repeats.</title>
        <authorList>
            <person name="Abraham J."/>
            <person name="Bousquet A.C."/>
            <person name="Bruff E."/>
            <person name="Carson N."/>
            <person name="Clark A."/>
            <person name="Connell A."/>
            <person name="Davis Z."/>
            <person name="Dums J."/>
            <person name="Everington C."/>
            <person name="Groth A."/>
            <person name="Hawes N."/>
            <person name="McArthur N."/>
            <person name="McKenney C."/>
            <person name="Oufkir A."/>
            <person name="Pearce B."/>
            <person name="Rampal S."/>
            <person name="Rozier H."/>
            <person name="Schaff J."/>
            <person name="Slehria T."/>
            <person name="Carson S."/>
            <person name="Miller E.S."/>
        </authorList>
    </citation>
    <scope>NUCLEOTIDE SEQUENCE [LARGE SCALE GENOMIC DNA]</scope>
</reference>
<dbReference type="RefSeq" id="YP_009210553.1">
    <property type="nucleotide sequence ID" value="NC_028930.1"/>
</dbReference>
<evidence type="ECO:0000313" key="2">
    <source>
        <dbReference type="EMBL" id="ALH46406.1"/>
    </source>
</evidence>
<dbReference type="OrthoDB" id="6548at10239"/>
<dbReference type="CDD" id="cd06529">
    <property type="entry name" value="S24_LexA-like"/>
    <property type="match status" value="1"/>
</dbReference>
<dbReference type="Pfam" id="PF00717">
    <property type="entry name" value="Peptidase_S24"/>
    <property type="match status" value="1"/>
</dbReference>
<evidence type="ECO:0000313" key="3">
    <source>
        <dbReference type="Proteomes" id="UP000204254"/>
    </source>
</evidence>
<dbReference type="InterPro" id="IPR050077">
    <property type="entry name" value="LexA_repressor"/>
</dbReference>
<name>A0A0N9RTK0_9CAUD</name>
<dbReference type="InterPro" id="IPR015927">
    <property type="entry name" value="Peptidase_S24_S26A/B/C"/>
</dbReference>
<dbReference type="GeneID" id="26636991"/>
<dbReference type="PANTHER" id="PTHR33516:SF2">
    <property type="entry name" value="LEXA REPRESSOR-RELATED"/>
    <property type="match status" value="1"/>
</dbReference>
<protein>
    <submittedName>
        <fullName evidence="2">Repressor-like protein</fullName>
    </submittedName>
</protein>
<keyword evidence="3" id="KW-1185">Reference proteome</keyword>
<gene>
    <name evidence="2" type="ORF">TRIPP_33</name>
</gene>
<dbReference type="Gene3D" id="2.10.109.10">
    <property type="entry name" value="Umud Fragment, subunit A"/>
    <property type="match status" value="1"/>
</dbReference>
<evidence type="ECO:0000259" key="1">
    <source>
        <dbReference type="Pfam" id="PF00717"/>
    </source>
</evidence>
<dbReference type="SUPFAM" id="SSF51306">
    <property type="entry name" value="LexA/Signal peptidase"/>
    <property type="match status" value="1"/>
</dbReference>
<dbReference type="InterPro" id="IPR039418">
    <property type="entry name" value="LexA-like"/>
</dbReference>
<dbReference type="InterPro" id="IPR036286">
    <property type="entry name" value="LexA/Signal_pep-like_sf"/>
</dbReference>
<dbReference type="PANTHER" id="PTHR33516">
    <property type="entry name" value="LEXA REPRESSOR"/>
    <property type="match status" value="1"/>
</dbReference>
<dbReference type="Proteomes" id="UP000204254">
    <property type="component" value="Segment"/>
</dbReference>
<sequence length="160" mass="17671">MGQIAIALDVDVAKLLEGAEAHLGIRTPIKVSGVPLIGTICAGDGLLAEQNIEQYINYPFPNKRQPDFALRVEGDSMIGAGIKDGDILYMKKASWAEYNGQIVAAIVNDCMDGMLKRMKWEEGTPIIRLEPENKDFNVIEVYPNQIIICGVYMGHFRSSE</sequence>
<organism evidence="2 3">
    <name type="scientific">Paenibacillus phage Tripp</name>
    <dbReference type="NCBI Taxonomy" id="1718161"/>
    <lineage>
        <taxon>Viruses</taxon>
        <taxon>Duplodnaviria</taxon>
        <taxon>Heunggongvirae</taxon>
        <taxon>Uroviricota</taxon>
        <taxon>Caudoviricetes</taxon>
        <taxon>Halcyonevirus</taxon>
        <taxon>Halcyonevirus tripp</taxon>
    </lineage>
</organism>
<dbReference type="KEGG" id="vg:26636991"/>
<dbReference type="EMBL" id="KT755656">
    <property type="protein sequence ID" value="ALH46406.1"/>
    <property type="molecule type" value="Genomic_DNA"/>
</dbReference>